<dbReference type="CDD" id="cd02209">
    <property type="entry name" value="cupin_XRE_C"/>
    <property type="match status" value="1"/>
</dbReference>
<comment type="caution">
    <text evidence="3">The sequence shown here is derived from an EMBL/GenBank/DDBJ whole genome shotgun (WGS) entry which is preliminary data.</text>
</comment>
<dbReference type="InterPro" id="IPR001387">
    <property type="entry name" value="Cro/C1-type_HTH"/>
</dbReference>
<reference evidence="3 4" key="1">
    <citation type="submission" date="2020-08" db="EMBL/GenBank/DDBJ databases">
        <title>Above-ground endophytic microbial communities from plants in different locations in the United States.</title>
        <authorList>
            <person name="Frank C."/>
        </authorList>
    </citation>
    <scope>NUCLEOTIDE SEQUENCE [LARGE SCALE GENOMIC DNA]</scope>
    <source>
        <strain evidence="3 4">WP4_2_2</strain>
    </source>
</reference>
<evidence type="ECO:0000313" key="4">
    <source>
        <dbReference type="Proteomes" id="UP000571554"/>
    </source>
</evidence>
<dbReference type="GO" id="GO:0003700">
    <property type="term" value="F:DNA-binding transcription factor activity"/>
    <property type="evidence" value="ECO:0007669"/>
    <property type="project" value="TreeGrafter"/>
</dbReference>
<accession>A0A7W9WU72</accession>
<name>A0A7W9WU72_9BURK</name>
<dbReference type="SUPFAM" id="SSF51182">
    <property type="entry name" value="RmlC-like cupins"/>
    <property type="match status" value="1"/>
</dbReference>
<dbReference type="GO" id="GO:0005829">
    <property type="term" value="C:cytosol"/>
    <property type="evidence" value="ECO:0007669"/>
    <property type="project" value="TreeGrafter"/>
</dbReference>
<proteinExistence type="predicted"/>
<dbReference type="PANTHER" id="PTHR46797:SF1">
    <property type="entry name" value="METHYLPHOSPHONATE SYNTHASE"/>
    <property type="match status" value="1"/>
</dbReference>
<dbReference type="PROSITE" id="PS50943">
    <property type="entry name" value="HTH_CROC1"/>
    <property type="match status" value="1"/>
</dbReference>
<keyword evidence="4" id="KW-1185">Reference proteome</keyword>
<organism evidence="3 4">
    <name type="scientific">Paraburkholderia bannensis</name>
    <dbReference type="NCBI Taxonomy" id="765414"/>
    <lineage>
        <taxon>Bacteria</taxon>
        <taxon>Pseudomonadati</taxon>
        <taxon>Pseudomonadota</taxon>
        <taxon>Betaproteobacteria</taxon>
        <taxon>Burkholderiales</taxon>
        <taxon>Burkholderiaceae</taxon>
        <taxon>Paraburkholderia</taxon>
    </lineage>
</organism>
<keyword evidence="3" id="KW-0223">Dioxygenase</keyword>
<dbReference type="GO" id="GO:0051213">
    <property type="term" value="F:dioxygenase activity"/>
    <property type="evidence" value="ECO:0007669"/>
    <property type="project" value="UniProtKB-KW"/>
</dbReference>
<feature type="domain" description="HTH cro/C1-type" evidence="2">
    <location>
        <begin position="1"/>
        <end position="27"/>
    </location>
</feature>
<dbReference type="InterPro" id="IPR014710">
    <property type="entry name" value="RmlC-like_jellyroll"/>
</dbReference>
<sequence length="145" mass="15555">MERGHATPSLRALIGIARALGVSLQYFVGTQGEAQVVRRAERMTFADFNGSDHQYGHLTKPDGNLSLAAQLVKVPAGAKHFQVAAQSAEEFMYVLSGEVSLTLEGATFVLRAGDTAHFESAGPHGWANPSETESVFVWVATPRLS</sequence>
<gene>
    <name evidence="3" type="ORF">F4827_003941</name>
</gene>
<evidence type="ECO:0000256" key="1">
    <source>
        <dbReference type="ARBA" id="ARBA00023125"/>
    </source>
</evidence>
<dbReference type="InterPro" id="IPR050807">
    <property type="entry name" value="TransReg_Diox_bact_type"/>
</dbReference>
<dbReference type="Gene3D" id="2.60.120.10">
    <property type="entry name" value="Jelly Rolls"/>
    <property type="match status" value="1"/>
</dbReference>
<evidence type="ECO:0000313" key="3">
    <source>
        <dbReference type="EMBL" id="MBB6104082.1"/>
    </source>
</evidence>
<dbReference type="Pfam" id="PF07883">
    <property type="entry name" value="Cupin_2"/>
    <property type="match status" value="1"/>
</dbReference>
<keyword evidence="1" id="KW-0238">DNA-binding</keyword>
<dbReference type="InterPro" id="IPR013096">
    <property type="entry name" value="Cupin_2"/>
</dbReference>
<dbReference type="CDD" id="cd00093">
    <property type="entry name" value="HTH_XRE"/>
    <property type="match status" value="1"/>
</dbReference>
<evidence type="ECO:0000259" key="2">
    <source>
        <dbReference type="PROSITE" id="PS50943"/>
    </source>
</evidence>
<keyword evidence="3" id="KW-0560">Oxidoreductase</keyword>
<dbReference type="Proteomes" id="UP000571554">
    <property type="component" value="Unassembled WGS sequence"/>
</dbReference>
<protein>
    <submittedName>
        <fullName evidence="3">Quercetin dioxygenase-like cupin family protein</fullName>
    </submittedName>
</protein>
<dbReference type="AlphaFoldDB" id="A0A7W9WU72"/>
<dbReference type="InterPro" id="IPR011051">
    <property type="entry name" value="RmlC_Cupin_sf"/>
</dbReference>
<dbReference type="GO" id="GO:0003677">
    <property type="term" value="F:DNA binding"/>
    <property type="evidence" value="ECO:0007669"/>
    <property type="project" value="UniProtKB-KW"/>
</dbReference>
<dbReference type="EMBL" id="JACHBW010000011">
    <property type="protein sequence ID" value="MBB6104082.1"/>
    <property type="molecule type" value="Genomic_DNA"/>
</dbReference>
<dbReference type="PANTHER" id="PTHR46797">
    <property type="entry name" value="HTH-TYPE TRANSCRIPTIONAL REGULATOR"/>
    <property type="match status" value="1"/>
</dbReference>